<feature type="domain" description="AAA-ATPase-like" evidence="1">
    <location>
        <begin position="6"/>
        <end position="202"/>
    </location>
</feature>
<dbReference type="Proteomes" id="UP000018769">
    <property type="component" value="Chromosome I"/>
</dbReference>
<dbReference type="PATRIC" id="fig|673862.3.peg.800"/>
<keyword evidence="3" id="KW-1185">Reference proteome</keyword>
<dbReference type="PANTHER" id="PTHR34825">
    <property type="entry name" value="CONSERVED PROTEIN, WITH A WEAK D-GALACTARATE DEHYDRATASE/ALTRONATE HYDROLASE DOMAIN"/>
    <property type="match status" value="1"/>
</dbReference>
<proteinExistence type="predicted"/>
<evidence type="ECO:0000259" key="1">
    <source>
        <dbReference type="Pfam" id="PF09820"/>
    </source>
</evidence>
<dbReference type="Pfam" id="PF09820">
    <property type="entry name" value="AAA-ATPase_like"/>
    <property type="match status" value="1"/>
</dbReference>
<dbReference type="eggNOG" id="COG1672">
    <property type="taxonomic scope" value="Bacteria"/>
</dbReference>
<reference evidence="2 3" key="1">
    <citation type="journal article" date="2015" name="Biol. Direct">
        <title>Babela massiliensis, a representative of a widespread bacterial phylum with unusual adaptations to parasitism in amoebae.</title>
        <authorList>
            <person name="Pagnier I."/>
            <person name="Yutin N."/>
            <person name="Croce O."/>
            <person name="Makarova K.S."/>
            <person name="Wolf Y.I."/>
            <person name="Benamar S."/>
            <person name="Raoult D."/>
            <person name="Koonin E.V."/>
            <person name="La Scola B."/>
        </authorList>
    </citation>
    <scope>NUCLEOTIDE SEQUENCE [LARGE SCALE GENOMIC DNA]</scope>
    <source>
        <strain evidence="3">BABL1</strain>
    </source>
</reference>
<organism evidence="2 3">
    <name type="scientific">Candidatus Babela massiliensis</name>
    <dbReference type="NCBI Taxonomy" id="673862"/>
    <lineage>
        <taxon>Bacteria</taxon>
        <taxon>Candidatus Babelota</taxon>
        <taxon>Candidatus Babeliae</taxon>
        <taxon>Candidatus Babeliales</taxon>
        <taxon>Candidatus Babeliaceae</taxon>
        <taxon>Candidatus Babela</taxon>
    </lineage>
</organism>
<dbReference type="Pfam" id="PF08011">
    <property type="entry name" value="PDDEXK_9"/>
    <property type="match status" value="1"/>
</dbReference>
<sequence length="519" mass="60800">MLKKLPIDVSSFEIMIKDNYLYIDKTQYIYNIFIEGSRFYFLSRPRRFGKSLLVSTLKELFSGNKELFKGLWIYNSNYEWHEYPVIHLDLSQIPHLTAQELRKNLNNELNIIATNYNINLKYNDTPESSLKELIANLSKINKVVILIDEYDKPILDHINNIEEAERQREILRSFYGIIKGQDANLRTVLLTGVTRFARTSIFSGLNNLNDITLKPEAAQLLGYTQDELLKYFTPYIENFANKLNISNQDLLSDLKKYYNGYRFSKLDLKVYNPFSVLYSLNDQEIINYWFKSGTPTFLIHLVSNQYYSLETLNQVELSINNLDNFDIEDIELVTLLFQTGYLTISDYNQVTHKVKLNFPNYEVEYSFTNFLVKALSKVSQNKLSLLSSQLIKALENNNIPEFCCKLEILFSSIPYSIIAAEKESYYHALLQFLFSLLSLESQSEILTNNGRIDLALETKEYIYIFEFKLNKSAQIALEQIKDKKYYHRFLDKNKKIVLVGLNFINSKDTTELDFITEYI</sequence>
<evidence type="ECO:0000313" key="3">
    <source>
        <dbReference type="Proteomes" id="UP000018769"/>
    </source>
</evidence>
<dbReference type="AlphaFoldDB" id="V6DH91"/>
<accession>V6DH91</accession>
<evidence type="ECO:0000313" key="2">
    <source>
        <dbReference type="EMBL" id="CDK30909.1"/>
    </source>
</evidence>
<dbReference type="Gene3D" id="3.40.50.300">
    <property type="entry name" value="P-loop containing nucleotide triphosphate hydrolases"/>
    <property type="match status" value="1"/>
</dbReference>
<dbReference type="OrthoDB" id="9776605at2"/>
<dbReference type="KEGG" id="dpb:BABL1_gene_43"/>
<name>V6DH91_9BACT</name>
<dbReference type="EMBL" id="HG793133">
    <property type="protein sequence ID" value="CDK30909.1"/>
    <property type="molecule type" value="Genomic_DNA"/>
</dbReference>
<dbReference type="InterPro" id="IPR018631">
    <property type="entry name" value="AAA-ATPase-like_dom"/>
</dbReference>
<dbReference type="InterPro" id="IPR027417">
    <property type="entry name" value="P-loop_NTPase"/>
</dbReference>
<dbReference type="STRING" id="673862.BABL1_gene_43"/>
<dbReference type="HOGENOM" id="CLU_021114_0_1_7"/>
<protein>
    <submittedName>
        <fullName evidence="2">AAA-ATPase fused to PD-(D/E)XK nuclease superfamily</fullName>
    </submittedName>
</protein>
<dbReference type="InterPro" id="IPR012547">
    <property type="entry name" value="PDDEXK_9"/>
</dbReference>
<dbReference type="PANTHER" id="PTHR34825:SF1">
    <property type="entry name" value="AAA-ATPASE-LIKE DOMAIN-CONTAINING PROTEIN"/>
    <property type="match status" value="1"/>
</dbReference>
<gene>
    <name evidence="2" type="ORF">BABL1_gene_43</name>
</gene>
<dbReference type="RefSeq" id="WP_023792774.1">
    <property type="nucleotide sequence ID" value="NC_023003.1"/>
</dbReference>
<dbReference type="SUPFAM" id="SSF52540">
    <property type="entry name" value="P-loop containing nucleoside triphosphate hydrolases"/>
    <property type="match status" value="1"/>
</dbReference>